<evidence type="ECO:0000313" key="1">
    <source>
        <dbReference type="EMBL" id="ERJ28831.1"/>
    </source>
</evidence>
<dbReference type="AlphaFoldDB" id="U2EXB5"/>
<name>U2EXB5_9BACT</name>
<gene>
    <name evidence="1" type="ORF">UNSW2_1809</name>
</gene>
<dbReference type="EMBL" id="ANNJ01000071">
    <property type="protein sequence ID" value="ERJ28831.1"/>
    <property type="molecule type" value="Genomic_DNA"/>
</dbReference>
<protein>
    <submittedName>
        <fullName evidence="1">Uncharacterized protein</fullName>
    </submittedName>
</protein>
<dbReference type="Proteomes" id="UP000016625">
    <property type="component" value="Unassembled WGS sequence"/>
</dbReference>
<comment type="caution">
    <text evidence="1">The sequence shown here is derived from an EMBL/GenBank/DDBJ whole genome shotgun (WGS) entry which is preliminary data.</text>
</comment>
<sequence>MDLFICIILFTGCTSIPSKFVENDDYGYVSKCGFYIHESIDRKNLYLLKDDSRRIYIFKDNQYIISSDQYSIIVPIETCNKEWCKIYYPCSDSKYFVKKDDIVLFNGKTY</sequence>
<accession>U2EXB5</accession>
<organism evidence="1 2">
    <name type="scientific">Campylobacter concisus UNSW2</name>
    <dbReference type="NCBI Taxonomy" id="1242965"/>
    <lineage>
        <taxon>Bacteria</taxon>
        <taxon>Pseudomonadati</taxon>
        <taxon>Campylobacterota</taxon>
        <taxon>Epsilonproteobacteria</taxon>
        <taxon>Campylobacterales</taxon>
        <taxon>Campylobacteraceae</taxon>
        <taxon>Campylobacter</taxon>
    </lineage>
</organism>
<proteinExistence type="predicted"/>
<reference evidence="1 2" key="1">
    <citation type="journal article" date="2013" name="BMC Genomics">
        <title>Comparative genomics of Campylobacter concisus isolates reveals genetic diversity and provides insights into disease association.</title>
        <authorList>
            <person name="Deshpande N.P."/>
            <person name="Kaakoush N.O."/>
            <person name="Wilkins M.R."/>
            <person name="Mitchell H.M."/>
        </authorList>
    </citation>
    <scope>NUCLEOTIDE SEQUENCE [LARGE SCALE GENOMIC DNA]</scope>
    <source>
        <strain evidence="1 2">UNSW2</strain>
    </source>
</reference>
<evidence type="ECO:0000313" key="2">
    <source>
        <dbReference type="Proteomes" id="UP000016625"/>
    </source>
</evidence>